<dbReference type="CTD" id="33528"/>
<dbReference type="RefSeq" id="XP_031341801.1">
    <property type="nucleotide sequence ID" value="XM_031485941.1"/>
</dbReference>
<dbReference type="GO" id="GO:0005743">
    <property type="term" value="C:mitochondrial inner membrane"/>
    <property type="evidence" value="ECO:0007669"/>
    <property type="project" value="UniProtKB-SubCell"/>
</dbReference>
<dbReference type="PANTHER" id="PTHR13099">
    <property type="entry name" value="NADH-UBIQUINONE OXIDOREDUCTASE SUBUNIT B14.5B"/>
    <property type="match status" value="1"/>
</dbReference>
<protein>
    <recommendedName>
        <fullName evidence="11">NADH dehydrogenase [ubiquinone] 1 subunit C2</fullName>
    </recommendedName>
</protein>
<sequence length="120" mass="13913">MAQVPLVSTDPIEVLTNKYLIEEPCVNKYWGPGLGAGFMFALACGSNWFIRRPMLSGIQKHVVFTILGGFLGKYIDSNRSEYLAERDAVLRHYIELHRDDFPDFERKKYSEVFEPWVPIR</sequence>
<dbReference type="EMBL" id="GEZM01029621">
    <property type="protein sequence ID" value="JAV86039.1"/>
    <property type="molecule type" value="Transcribed_RNA"/>
</dbReference>
<dbReference type="GO" id="GO:0006120">
    <property type="term" value="P:mitochondrial electron transport, NADH to ubiquinone"/>
    <property type="evidence" value="ECO:0007669"/>
    <property type="project" value="InterPro"/>
</dbReference>
<evidence type="ECO:0000313" key="13">
    <source>
        <dbReference type="EMBL" id="JAV86039.1"/>
    </source>
</evidence>
<keyword evidence="6 11" id="KW-0999">Mitochondrion inner membrane</keyword>
<feature type="transmembrane region" description="Helical" evidence="12">
    <location>
        <begin position="29"/>
        <end position="50"/>
    </location>
</feature>
<dbReference type="EMBL" id="GEZM01029622">
    <property type="protein sequence ID" value="JAV86037.1"/>
    <property type="molecule type" value="Transcribed_RNA"/>
</dbReference>
<keyword evidence="5 12" id="KW-0812">Transmembrane</keyword>
<reference evidence="13" key="1">
    <citation type="journal article" date="2016" name="Sci. Rep.">
        <title>Molecular characterization of firefly nuptial gifts: a multi-omics approach sheds light on postcopulatory sexual selection.</title>
        <authorList>
            <person name="Al-Wathiqui N."/>
            <person name="Fallon T.R."/>
            <person name="South A."/>
            <person name="Weng J.K."/>
            <person name="Lewis S.M."/>
        </authorList>
    </citation>
    <scope>NUCLEOTIDE SEQUENCE</scope>
</reference>
<name>A0A1Y1MJW8_PHOPY</name>
<dbReference type="PANTHER" id="PTHR13099:SF0">
    <property type="entry name" value="NADH DEHYDROGENASE [UBIQUINONE] 1 SUBUNIT C2-RELATED"/>
    <property type="match status" value="1"/>
</dbReference>
<keyword evidence="4 11" id="KW-0679">Respiratory chain</keyword>
<keyword evidence="9 11" id="KW-0496">Mitochondrion</keyword>
<evidence type="ECO:0000256" key="1">
    <source>
        <dbReference type="ARBA" id="ARBA00004298"/>
    </source>
</evidence>
<organism evidence="13">
    <name type="scientific">Photinus pyralis</name>
    <name type="common">Common eastern firefly</name>
    <name type="synonym">Lampyris pyralis</name>
    <dbReference type="NCBI Taxonomy" id="7054"/>
    <lineage>
        <taxon>Eukaryota</taxon>
        <taxon>Metazoa</taxon>
        <taxon>Ecdysozoa</taxon>
        <taxon>Arthropoda</taxon>
        <taxon>Hexapoda</taxon>
        <taxon>Insecta</taxon>
        <taxon>Pterygota</taxon>
        <taxon>Neoptera</taxon>
        <taxon>Endopterygota</taxon>
        <taxon>Coleoptera</taxon>
        <taxon>Polyphaga</taxon>
        <taxon>Elateriformia</taxon>
        <taxon>Elateroidea</taxon>
        <taxon>Lampyridae</taxon>
        <taxon>Lampyrinae</taxon>
        <taxon>Photinus</taxon>
    </lineage>
</organism>
<evidence type="ECO:0000256" key="6">
    <source>
        <dbReference type="ARBA" id="ARBA00022792"/>
    </source>
</evidence>
<keyword evidence="8 12" id="KW-1133">Transmembrane helix</keyword>
<dbReference type="EMBL" id="GEZM01029619">
    <property type="protein sequence ID" value="JAV86043.1"/>
    <property type="molecule type" value="Transcribed_RNA"/>
</dbReference>
<accession>A0A1Y1MJW8</accession>
<evidence type="ECO:0000256" key="11">
    <source>
        <dbReference type="PIRNR" id="PIRNR017834"/>
    </source>
</evidence>
<evidence type="ECO:0000256" key="7">
    <source>
        <dbReference type="ARBA" id="ARBA00022982"/>
    </source>
</evidence>
<keyword evidence="7 11" id="KW-0249">Electron transport</keyword>
<comment type="subcellular location">
    <subcellularLocation>
        <location evidence="1">Mitochondrion inner membrane</location>
        <topology evidence="1">Single-pass membrane protein</topology>
        <orientation evidence="1">Matrix side</orientation>
    </subcellularLocation>
</comment>
<keyword evidence="10 11" id="KW-0472">Membrane</keyword>
<evidence type="ECO:0000256" key="12">
    <source>
        <dbReference type="SAM" id="Phobius"/>
    </source>
</evidence>
<comment type="function">
    <text evidence="11">Accessory subunit of the mitochondrial membrane respiratory chain NADH dehydrogenase (Complex I), that is believed not to be involved in catalysis. Complex I functions in the transfer of electrons from NADH to the respiratory chain. The immediate electron acceptor for the enzyme is believed to be ubiquinone.</text>
</comment>
<dbReference type="GeneID" id="116169773"/>
<dbReference type="Pfam" id="PF06374">
    <property type="entry name" value="NDUF_C2"/>
    <property type="match status" value="1"/>
</dbReference>
<proteinExistence type="inferred from homology"/>
<keyword evidence="3 11" id="KW-0813">Transport</keyword>
<evidence type="ECO:0000256" key="5">
    <source>
        <dbReference type="ARBA" id="ARBA00022692"/>
    </source>
</evidence>
<evidence type="ECO:0000256" key="9">
    <source>
        <dbReference type="ARBA" id="ARBA00023128"/>
    </source>
</evidence>
<evidence type="ECO:0000256" key="10">
    <source>
        <dbReference type="ARBA" id="ARBA00023136"/>
    </source>
</evidence>
<dbReference type="RefSeq" id="XP_031341800.1">
    <property type="nucleotide sequence ID" value="XM_031485940.1"/>
</dbReference>
<evidence type="ECO:0000256" key="4">
    <source>
        <dbReference type="ARBA" id="ARBA00022660"/>
    </source>
</evidence>
<evidence type="ECO:0000256" key="2">
    <source>
        <dbReference type="ARBA" id="ARBA00008674"/>
    </source>
</evidence>
<dbReference type="AlphaFoldDB" id="A0A1Y1MJW8"/>
<evidence type="ECO:0000256" key="3">
    <source>
        <dbReference type="ARBA" id="ARBA00022448"/>
    </source>
</evidence>
<dbReference type="InterPro" id="IPR009423">
    <property type="entry name" value="NDUC2"/>
</dbReference>
<comment type="similarity">
    <text evidence="2 11">Belongs to the complex I NDUFC2 subunit family.</text>
</comment>
<dbReference type="PIRSF" id="PIRSF017834">
    <property type="entry name" value="NADH-UbQ_OxRdtase_b14.5b"/>
    <property type="match status" value="1"/>
</dbReference>
<evidence type="ECO:0000256" key="8">
    <source>
        <dbReference type="ARBA" id="ARBA00022989"/>
    </source>
</evidence>